<dbReference type="Proteomes" id="UP000199513">
    <property type="component" value="Unassembled WGS sequence"/>
</dbReference>
<feature type="transmembrane region" description="Helical" evidence="6">
    <location>
        <begin position="286"/>
        <end position="312"/>
    </location>
</feature>
<evidence type="ECO:0000256" key="5">
    <source>
        <dbReference type="ARBA" id="ARBA00023136"/>
    </source>
</evidence>
<dbReference type="OrthoDB" id="1493331at2"/>
<dbReference type="GO" id="GO:0005886">
    <property type="term" value="C:plasma membrane"/>
    <property type="evidence" value="ECO:0007669"/>
    <property type="project" value="UniProtKB-SubCell"/>
</dbReference>
<organism evidence="7 8">
    <name type="scientific">Thermoflexibacter ruber</name>
    <dbReference type="NCBI Taxonomy" id="1003"/>
    <lineage>
        <taxon>Bacteria</taxon>
        <taxon>Pseudomonadati</taxon>
        <taxon>Bacteroidota</taxon>
        <taxon>Cytophagia</taxon>
        <taxon>Cytophagales</taxon>
        <taxon>Thermoflexibacteraceae</taxon>
        <taxon>Thermoflexibacter</taxon>
    </lineage>
</organism>
<accession>A0A1I2DLL2</accession>
<feature type="transmembrane region" description="Helical" evidence="6">
    <location>
        <begin position="16"/>
        <end position="35"/>
    </location>
</feature>
<dbReference type="Pfam" id="PF03706">
    <property type="entry name" value="LPG_synthase_TM"/>
    <property type="match status" value="1"/>
</dbReference>
<dbReference type="STRING" id="1003.SAMN04488541_100767"/>
<gene>
    <name evidence="7" type="ORF">SAMN04488541_100767</name>
</gene>
<proteinExistence type="predicted"/>
<keyword evidence="2" id="KW-1003">Cell membrane</keyword>
<name>A0A1I2DLL2_9BACT</name>
<keyword evidence="5 6" id="KW-0472">Membrane</keyword>
<evidence type="ECO:0000256" key="3">
    <source>
        <dbReference type="ARBA" id="ARBA00022692"/>
    </source>
</evidence>
<evidence type="ECO:0000256" key="6">
    <source>
        <dbReference type="SAM" id="Phobius"/>
    </source>
</evidence>
<comment type="subcellular location">
    <subcellularLocation>
        <location evidence="1">Cell membrane</location>
        <topology evidence="1">Multi-pass membrane protein</topology>
    </subcellularLocation>
</comment>
<evidence type="ECO:0000256" key="1">
    <source>
        <dbReference type="ARBA" id="ARBA00004651"/>
    </source>
</evidence>
<evidence type="ECO:0000256" key="2">
    <source>
        <dbReference type="ARBA" id="ARBA00022475"/>
    </source>
</evidence>
<feature type="transmembrane region" description="Helical" evidence="6">
    <location>
        <begin position="129"/>
        <end position="152"/>
    </location>
</feature>
<feature type="transmembrane region" description="Helical" evidence="6">
    <location>
        <begin position="332"/>
        <end position="348"/>
    </location>
</feature>
<sequence length="365" mass="40974">MEAHQSEKEQKKVLQTLSPTRVIIPILIGLSYVVYDFSTNMDASELITRFSQASAFWIAMAVVVLVVRDAGYIYRIRHVTQKALSWSSSIYVILLWEFSSAVTPSAIGGTAVAVFILNREGISFGKSLAYVMVTALLDNSFFLIAAPLALLLTDGTVFPNESQFGDFGFLSMGLKVTFWASYFLIFVYNVFFAIGLLVKPEAFKWFLIKVTSIPFLKRWQKAAAESGDEVIIASAELKGVGGGYWWKAGLSTLFVWAARYLMVNCLLEAFTDISVSGHWLIFARHILMWIIMLISPTPGAAGLAELVFGRFFYEFIGSFSNAVAQFWRLFTYYPYLLVGAIVLPRWLIKTGLRQKKQIHKETSSN</sequence>
<reference evidence="7 8" key="1">
    <citation type="submission" date="2016-10" db="EMBL/GenBank/DDBJ databases">
        <authorList>
            <person name="de Groot N.N."/>
        </authorList>
    </citation>
    <scope>NUCLEOTIDE SEQUENCE [LARGE SCALE GENOMIC DNA]</scope>
    <source>
        <strain>GEY</strain>
        <strain evidence="8">DSM 9560</strain>
    </source>
</reference>
<keyword evidence="3 6" id="KW-0812">Transmembrane</keyword>
<dbReference type="InterPro" id="IPR022791">
    <property type="entry name" value="L-PG_synthase/AglD"/>
</dbReference>
<evidence type="ECO:0000313" key="7">
    <source>
        <dbReference type="EMBL" id="SFE81318.1"/>
    </source>
</evidence>
<keyword evidence="4 6" id="KW-1133">Transmembrane helix</keyword>
<dbReference type="PANTHER" id="PTHR37693:SF1">
    <property type="entry name" value="INTEGRAL MEMBRANE PROTEIN"/>
    <property type="match status" value="1"/>
</dbReference>
<dbReference type="PANTHER" id="PTHR37693">
    <property type="entry name" value="PHOSPHATIDYLGLYCEROL LYSYLTRANSFERASE"/>
    <property type="match status" value="1"/>
</dbReference>
<feature type="transmembrane region" description="Helical" evidence="6">
    <location>
        <begin position="179"/>
        <end position="198"/>
    </location>
</feature>
<protein>
    <recommendedName>
        <fullName evidence="9">Lysylphosphatidylglycerol synthase TM region</fullName>
    </recommendedName>
</protein>
<evidence type="ECO:0008006" key="9">
    <source>
        <dbReference type="Google" id="ProtNLM"/>
    </source>
</evidence>
<dbReference type="EMBL" id="FONY01000007">
    <property type="protein sequence ID" value="SFE81318.1"/>
    <property type="molecule type" value="Genomic_DNA"/>
</dbReference>
<evidence type="ECO:0000313" key="8">
    <source>
        <dbReference type="Proteomes" id="UP000199513"/>
    </source>
</evidence>
<feature type="transmembrane region" description="Helical" evidence="6">
    <location>
        <begin position="55"/>
        <end position="74"/>
    </location>
</feature>
<dbReference type="RefSeq" id="WP_091541446.1">
    <property type="nucleotide sequence ID" value="NZ_FONY01000007.1"/>
</dbReference>
<evidence type="ECO:0000256" key="4">
    <source>
        <dbReference type="ARBA" id="ARBA00022989"/>
    </source>
</evidence>
<dbReference type="AlphaFoldDB" id="A0A1I2DLL2"/>
<keyword evidence="8" id="KW-1185">Reference proteome</keyword>